<dbReference type="PANTHER" id="PTHR21700">
    <property type="entry name" value="TRANSTHYRETIN-LIKE FAMILY PROTEIN-RELATED"/>
    <property type="match status" value="1"/>
</dbReference>
<feature type="signal peptide" evidence="5">
    <location>
        <begin position="1"/>
        <end position="17"/>
    </location>
</feature>
<comment type="similarity">
    <text evidence="2">Belongs to the nematode transthyretin-like family.</text>
</comment>
<feature type="chain" id="PRO_5025518109" evidence="5">
    <location>
        <begin position="18"/>
        <end position="142"/>
    </location>
</feature>
<evidence type="ECO:0000256" key="5">
    <source>
        <dbReference type="SAM" id="SignalP"/>
    </source>
</evidence>
<gene>
    <name evidence="6" type="ORF">GCK72_001975</name>
</gene>
<dbReference type="RefSeq" id="XP_003115092.2">
    <property type="nucleotide sequence ID" value="XM_003115044.2"/>
</dbReference>
<comment type="caution">
    <text evidence="6">The sequence shown here is derived from an EMBL/GenBank/DDBJ whole genome shotgun (WGS) entry which is preliminary data.</text>
</comment>
<dbReference type="AlphaFoldDB" id="A0A6A5HV72"/>
<reference evidence="6 7" key="1">
    <citation type="submission" date="2019-12" db="EMBL/GenBank/DDBJ databases">
        <title>Chromosome-level assembly of the Caenorhabditis remanei genome.</title>
        <authorList>
            <person name="Teterina A.A."/>
            <person name="Willis J.H."/>
            <person name="Phillips P.C."/>
        </authorList>
    </citation>
    <scope>NUCLEOTIDE SEQUENCE [LARGE SCALE GENOMIC DNA]</scope>
    <source>
        <strain evidence="6 7">PX506</strain>
        <tissue evidence="6">Whole organism</tissue>
    </source>
</reference>
<dbReference type="InterPro" id="IPR001534">
    <property type="entry name" value="Transthyretin-like"/>
</dbReference>
<keyword evidence="4 5" id="KW-0732">Signal</keyword>
<evidence type="ECO:0000313" key="7">
    <source>
        <dbReference type="Proteomes" id="UP000483820"/>
    </source>
</evidence>
<dbReference type="KEGG" id="crq:GCK72_001975"/>
<proteinExistence type="inferred from homology"/>
<dbReference type="InterPro" id="IPR038479">
    <property type="entry name" value="Transthyretin-like_sf"/>
</dbReference>
<organism evidence="6 7">
    <name type="scientific">Caenorhabditis remanei</name>
    <name type="common">Caenorhabditis vulgaris</name>
    <dbReference type="NCBI Taxonomy" id="31234"/>
    <lineage>
        <taxon>Eukaryota</taxon>
        <taxon>Metazoa</taxon>
        <taxon>Ecdysozoa</taxon>
        <taxon>Nematoda</taxon>
        <taxon>Chromadorea</taxon>
        <taxon>Rhabditida</taxon>
        <taxon>Rhabditina</taxon>
        <taxon>Rhabditomorpha</taxon>
        <taxon>Rhabditoidea</taxon>
        <taxon>Rhabditidae</taxon>
        <taxon>Peloderinae</taxon>
        <taxon>Caenorhabditis</taxon>
    </lineage>
</organism>
<comment type="subcellular location">
    <subcellularLocation>
        <location evidence="1">Secreted</location>
    </subcellularLocation>
</comment>
<keyword evidence="3" id="KW-0964">Secreted</keyword>
<name>A0A6A5HV72_CAERE</name>
<dbReference type="CTD" id="9817953"/>
<dbReference type="PANTHER" id="PTHR21700:SF13">
    <property type="entry name" value="TRANSTHYRETIN-RELATED FAMILY DOMAIN"/>
    <property type="match status" value="1"/>
</dbReference>
<evidence type="ECO:0000256" key="1">
    <source>
        <dbReference type="ARBA" id="ARBA00004613"/>
    </source>
</evidence>
<evidence type="ECO:0000256" key="2">
    <source>
        <dbReference type="ARBA" id="ARBA00010112"/>
    </source>
</evidence>
<dbReference type="GeneID" id="9817953"/>
<dbReference type="GO" id="GO:0005576">
    <property type="term" value="C:extracellular region"/>
    <property type="evidence" value="ECO:0007669"/>
    <property type="project" value="UniProtKB-SubCell"/>
</dbReference>
<evidence type="ECO:0000256" key="4">
    <source>
        <dbReference type="ARBA" id="ARBA00022729"/>
    </source>
</evidence>
<dbReference type="Gene3D" id="2.60.40.3330">
    <property type="match status" value="1"/>
</dbReference>
<dbReference type="Proteomes" id="UP000483820">
    <property type="component" value="Chromosome I"/>
</dbReference>
<protein>
    <submittedName>
        <fullName evidence="6">Uncharacterized protein</fullName>
    </submittedName>
</protein>
<evidence type="ECO:0000256" key="3">
    <source>
        <dbReference type="ARBA" id="ARBA00022525"/>
    </source>
</evidence>
<dbReference type="EMBL" id="WUAV01000001">
    <property type="protein sequence ID" value="KAF1770157.1"/>
    <property type="molecule type" value="Genomic_DNA"/>
</dbReference>
<sequence length="142" mass="16225">MKTLLLVIFTAIPLVYCSKQSIRITGKLECRGKPAQFVELQLLAWGNILGSAILAENVFTDADGYFDISGYADQYFTISGRLWIWHTCFFDASVQKDPCKNWLEFKVPDDFVSQGAIPLLTWPLGFIDLEKEQRNEHLDKCQ</sequence>
<dbReference type="Pfam" id="PF01060">
    <property type="entry name" value="TTR-52"/>
    <property type="match status" value="1"/>
</dbReference>
<accession>A0A6A5HV72</accession>
<evidence type="ECO:0000313" key="6">
    <source>
        <dbReference type="EMBL" id="KAF1770157.1"/>
    </source>
</evidence>
<dbReference type="GO" id="GO:0009986">
    <property type="term" value="C:cell surface"/>
    <property type="evidence" value="ECO:0007669"/>
    <property type="project" value="InterPro"/>
</dbReference>